<dbReference type="Proteomes" id="UP000602198">
    <property type="component" value="Unassembled WGS sequence"/>
</dbReference>
<evidence type="ECO:0000313" key="3">
    <source>
        <dbReference type="EMBL" id="MBL1080017.1"/>
    </source>
</evidence>
<feature type="compositionally biased region" description="Basic and acidic residues" evidence="1">
    <location>
        <begin position="75"/>
        <end position="92"/>
    </location>
</feature>
<keyword evidence="4" id="KW-1185">Reference proteome</keyword>
<accession>A0ABS1MHH6</accession>
<protein>
    <recommendedName>
        <fullName evidence="5">Secreted protein</fullName>
    </recommendedName>
</protein>
<reference evidence="3 4" key="1">
    <citation type="submission" date="2021-01" db="EMBL/GenBank/DDBJ databases">
        <title>WGS of actinomycetes isolated from Thailand.</title>
        <authorList>
            <person name="Thawai C."/>
        </authorList>
    </citation>
    <scope>NUCLEOTIDE SEQUENCE [LARGE SCALE GENOMIC DNA]</scope>
    <source>
        <strain evidence="3 4">LPG 2</strain>
    </source>
</reference>
<feature type="compositionally biased region" description="Basic and acidic residues" evidence="1">
    <location>
        <begin position="46"/>
        <end position="61"/>
    </location>
</feature>
<feature type="region of interest" description="Disordered" evidence="1">
    <location>
        <begin position="75"/>
        <end position="105"/>
    </location>
</feature>
<keyword evidence="2" id="KW-0732">Signal</keyword>
<feature type="chain" id="PRO_5046975253" description="Secreted protein" evidence="2">
    <location>
        <begin position="37"/>
        <end position="105"/>
    </location>
</feature>
<evidence type="ECO:0000256" key="1">
    <source>
        <dbReference type="SAM" id="MobiDB-lite"/>
    </source>
</evidence>
<name>A0ABS1MHH6_9NOCA</name>
<evidence type="ECO:0008006" key="5">
    <source>
        <dbReference type="Google" id="ProtNLM"/>
    </source>
</evidence>
<feature type="signal peptide" evidence="2">
    <location>
        <begin position="1"/>
        <end position="36"/>
    </location>
</feature>
<dbReference type="RefSeq" id="WP_201958106.1">
    <property type="nucleotide sequence ID" value="NZ_JAERRJ010000022.1"/>
</dbReference>
<organism evidence="3 4">
    <name type="scientific">Nocardia acididurans</name>
    <dbReference type="NCBI Taxonomy" id="2802282"/>
    <lineage>
        <taxon>Bacteria</taxon>
        <taxon>Bacillati</taxon>
        <taxon>Actinomycetota</taxon>
        <taxon>Actinomycetes</taxon>
        <taxon>Mycobacteriales</taxon>
        <taxon>Nocardiaceae</taxon>
        <taxon>Nocardia</taxon>
    </lineage>
</organism>
<sequence>MMSTKNTSARRLFARVALTGALVVTPLAAVAATASADPGTGPAITDVRHPHGNDRDCDNWKDRDRWDHRNDRWWDDDCDRRNDRHHDRDNDGWRNSLPRGWFGSS</sequence>
<comment type="caution">
    <text evidence="3">The sequence shown here is derived from an EMBL/GenBank/DDBJ whole genome shotgun (WGS) entry which is preliminary data.</text>
</comment>
<evidence type="ECO:0000313" key="4">
    <source>
        <dbReference type="Proteomes" id="UP000602198"/>
    </source>
</evidence>
<feature type="region of interest" description="Disordered" evidence="1">
    <location>
        <begin position="34"/>
        <end position="61"/>
    </location>
</feature>
<gene>
    <name evidence="3" type="ORF">JK358_37040</name>
</gene>
<dbReference type="EMBL" id="JAERRJ010000022">
    <property type="protein sequence ID" value="MBL1080017.1"/>
    <property type="molecule type" value="Genomic_DNA"/>
</dbReference>
<evidence type="ECO:0000256" key="2">
    <source>
        <dbReference type="SAM" id="SignalP"/>
    </source>
</evidence>
<proteinExistence type="predicted"/>